<comment type="subcellular location">
    <subcellularLocation>
        <location evidence="1">Membrane</location>
        <topology evidence="1">Multi-pass membrane protein</topology>
    </subcellularLocation>
</comment>
<feature type="transmembrane region" description="Helical" evidence="6">
    <location>
        <begin position="104"/>
        <end position="126"/>
    </location>
</feature>
<feature type="transmembrane region" description="Helical" evidence="6">
    <location>
        <begin position="361"/>
        <end position="380"/>
    </location>
</feature>
<evidence type="ECO:0000256" key="6">
    <source>
        <dbReference type="SAM" id="Phobius"/>
    </source>
</evidence>
<feature type="transmembrane region" description="Helical" evidence="6">
    <location>
        <begin position="61"/>
        <end position="84"/>
    </location>
</feature>
<feature type="transmembrane region" description="Helical" evidence="6">
    <location>
        <begin position="419"/>
        <end position="440"/>
    </location>
</feature>
<dbReference type="InterPro" id="IPR020846">
    <property type="entry name" value="MFS_dom"/>
</dbReference>
<dbReference type="PANTHER" id="PTHR43791:SF51">
    <property type="entry name" value="MAJOR FACILITATOR SUPERFAMILY (MFS) PROFILE DOMAIN-CONTAINING PROTEIN"/>
    <property type="match status" value="1"/>
</dbReference>
<sequence>MLEADPPWSRPLMLESTMSTGDIIETEKKAPAHFTEEEVAADSESQDLNYKKILRKIDRRILYLYSVVYLFTQINKGNLSNVAIVNLEAGHGIKEELSLNSQQWAWSLSSFYYSYLFFEPLATVLLKTFGPRVWQSRIMITWGAISMLQAAARNFSGLVAVRFFLGLAEAGFYTSVLYHLGFWVKPRELRQRVASFYSVGMLSGAVSGLLAYGISFLDQRANLSGWQWVFIFEGIPTVLLGIYTFFRLPNYVEDSNFLSEGEKKVLLDNLPKSAPTKADSSFSWDQVKELIRQPTFYTYCSIWFFQGVGGWGISFVLPTIVYELGFTGTATTQLMTMPPSFIGFILLNVLGYMLHRRYIEAFPTAMVMSLIQIVSYIVLLTVKSNVAKYVMLNVATAISNSLFPVLWPDRMRVVNGTSSSALAIGITNTACQFLGIVGPQIYQPKFGPTYRVSYACSIALCSCASASIALTWYLVAKGGLLHTEGAFREDSDDTDKS</sequence>
<feature type="domain" description="Major facilitator superfamily (MFS) profile" evidence="7">
    <location>
        <begin position="61"/>
        <end position="479"/>
    </location>
</feature>
<feature type="transmembrane region" description="Helical" evidence="6">
    <location>
        <begin position="196"/>
        <end position="214"/>
    </location>
</feature>
<feature type="transmembrane region" description="Helical" evidence="6">
    <location>
        <begin position="226"/>
        <end position="246"/>
    </location>
</feature>
<keyword evidence="2" id="KW-0813">Transport</keyword>
<evidence type="ECO:0000256" key="2">
    <source>
        <dbReference type="ARBA" id="ARBA00022448"/>
    </source>
</evidence>
<dbReference type="Proteomes" id="UP001497600">
    <property type="component" value="Chromosome C"/>
</dbReference>
<evidence type="ECO:0000256" key="3">
    <source>
        <dbReference type="ARBA" id="ARBA00022692"/>
    </source>
</evidence>
<evidence type="ECO:0000256" key="4">
    <source>
        <dbReference type="ARBA" id="ARBA00022989"/>
    </source>
</evidence>
<name>A0ABP0E9I5_9ASCO</name>
<keyword evidence="4 6" id="KW-1133">Transmembrane helix</keyword>
<dbReference type="InterPro" id="IPR036259">
    <property type="entry name" value="MFS_trans_sf"/>
</dbReference>
<dbReference type="EMBL" id="OZ004255">
    <property type="protein sequence ID" value="CAK7901106.1"/>
    <property type="molecule type" value="Genomic_DNA"/>
</dbReference>
<feature type="transmembrane region" description="Helical" evidence="6">
    <location>
        <begin position="138"/>
        <end position="155"/>
    </location>
</feature>
<feature type="transmembrane region" description="Helical" evidence="6">
    <location>
        <begin position="386"/>
        <end position="407"/>
    </location>
</feature>
<evidence type="ECO:0000259" key="7">
    <source>
        <dbReference type="PROSITE" id="PS50850"/>
    </source>
</evidence>
<feature type="transmembrane region" description="Helical" evidence="6">
    <location>
        <begin position="452"/>
        <end position="475"/>
    </location>
</feature>
<feature type="transmembrane region" description="Helical" evidence="6">
    <location>
        <begin position="296"/>
        <end position="317"/>
    </location>
</feature>
<feature type="transmembrane region" description="Helical" evidence="6">
    <location>
        <begin position="161"/>
        <end position="184"/>
    </location>
</feature>
<accession>A0ABP0E9I5</accession>
<keyword evidence="3 6" id="KW-0812">Transmembrane</keyword>
<dbReference type="InterPro" id="IPR011701">
    <property type="entry name" value="MFS"/>
</dbReference>
<dbReference type="Gene3D" id="1.20.1250.20">
    <property type="entry name" value="MFS general substrate transporter like domains"/>
    <property type="match status" value="1"/>
</dbReference>
<dbReference type="PANTHER" id="PTHR43791">
    <property type="entry name" value="PERMEASE-RELATED"/>
    <property type="match status" value="1"/>
</dbReference>
<evidence type="ECO:0000313" key="9">
    <source>
        <dbReference type="Proteomes" id="UP001497600"/>
    </source>
</evidence>
<organism evidence="8 9">
    <name type="scientific">[Candida] anglica</name>
    <dbReference type="NCBI Taxonomy" id="148631"/>
    <lineage>
        <taxon>Eukaryota</taxon>
        <taxon>Fungi</taxon>
        <taxon>Dikarya</taxon>
        <taxon>Ascomycota</taxon>
        <taxon>Saccharomycotina</taxon>
        <taxon>Pichiomycetes</taxon>
        <taxon>Debaryomycetaceae</taxon>
        <taxon>Kurtzmaniella</taxon>
    </lineage>
</organism>
<dbReference type="SUPFAM" id="SSF103473">
    <property type="entry name" value="MFS general substrate transporter"/>
    <property type="match status" value="1"/>
</dbReference>
<reference evidence="8 9" key="1">
    <citation type="submission" date="2024-01" db="EMBL/GenBank/DDBJ databases">
        <authorList>
            <consortium name="Genoscope - CEA"/>
            <person name="William W."/>
        </authorList>
    </citation>
    <scope>NUCLEOTIDE SEQUENCE [LARGE SCALE GENOMIC DNA]</scope>
    <source>
        <strain evidence="8 9">29B2s-10</strain>
    </source>
</reference>
<evidence type="ECO:0000256" key="1">
    <source>
        <dbReference type="ARBA" id="ARBA00004141"/>
    </source>
</evidence>
<keyword evidence="9" id="KW-1185">Reference proteome</keyword>
<dbReference type="PROSITE" id="PS50850">
    <property type="entry name" value="MFS"/>
    <property type="match status" value="1"/>
</dbReference>
<evidence type="ECO:0000313" key="8">
    <source>
        <dbReference type="EMBL" id="CAK7901106.1"/>
    </source>
</evidence>
<dbReference type="Pfam" id="PF07690">
    <property type="entry name" value="MFS_1"/>
    <property type="match status" value="1"/>
</dbReference>
<keyword evidence="5 6" id="KW-0472">Membrane</keyword>
<proteinExistence type="predicted"/>
<gene>
    <name evidence="8" type="ORF">CAAN4_C10462</name>
</gene>
<protein>
    <recommendedName>
        <fullName evidence="7">Major facilitator superfamily (MFS) profile domain-containing protein</fullName>
    </recommendedName>
</protein>
<evidence type="ECO:0000256" key="5">
    <source>
        <dbReference type="ARBA" id="ARBA00023136"/>
    </source>
</evidence>
<feature type="transmembrane region" description="Helical" evidence="6">
    <location>
        <begin position="337"/>
        <end position="354"/>
    </location>
</feature>